<protein>
    <submittedName>
        <fullName evidence="1">Uncharacterized protein</fullName>
    </submittedName>
</protein>
<dbReference type="EMBL" id="QJKJ01001771">
    <property type="protein sequence ID" value="RDY05972.1"/>
    <property type="molecule type" value="Genomic_DNA"/>
</dbReference>
<name>A0A371HT66_MUCPR</name>
<organism evidence="1 2">
    <name type="scientific">Mucuna pruriens</name>
    <name type="common">Velvet bean</name>
    <name type="synonym">Dolichos pruriens</name>
    <dbReference type="NCBI Taxonomy" id="157652"/>
    <lineage>
        <taxon>Eukaryota</taxon>
        <taxon>Viridiplantae</taxon>
        <taxon>Streptophyta</taxon>
        <taxon>Embryophyta</taxon>
        <taxon>Tracheophyta</taxon>
        <taxon>Spermatophyta</taxon>
        <taxon>Magnoliopsida</taxon>
        <taxon>eudicotyledons</taxon>
        <taxon>Gunneridae</taxon>
        <taxon>Pentapetalae</taxon>
        <taxon>rosids</taxon>
        <taxon>fabids</taxon>
        <taxon>Fabales</taxon>
        <taxon>Fabaceae</taxon>
        <taxon>Papilionoideae</taxon>
        <taxon>50 kb inversion clade</taxon>
        <taxon>NPAAA clade</taxon>
        <taxon>indigoferoid/millettioid clade</taxon>
        <taxon>Phaseoleae</taxon>
        <taxon>Mucuna</taxon>
    </lineage>
</organism>
<dbReference type="AlphaFoldDB" id="A0A371HT66"/>
<keyword evidence="2" id="KW-1185">Reference proteome</keyword>
<accession>A0A371HT66</accession>
<dbReference type="OrthoDB" id="1937476at2759"/>
<reference evidence="1" key="1">
    <citation type="submission" date="2018-05" db="EMBL/GenBank/DDBJ databases">
        <title>Draft genome of Mucuna pruriens seed.</title>
        <authorList>
            <person name="Nnadi N.E."/>
            <person name="Vos R."/>
            <person name="Hasami M.H."/>
            <person name="Devisetty U.K."/>
            <person name="Aguiy J.C."/>
        </authorList>
    </citation>
    <scope>NUCLEOTIDE SEQUENCE [LARGE SCALE GENOMIC DNA]</scope>
    <source>
        <strain evidence="1">JCA_2017</strain>
    </source>
</reference>
<evidence type="ECO:0000313" key="1">
    <source>
        <dbReference type="EMBL" id="RDY05972.1"/>
    </source>
</evidence>
<sequence length="121" mass="13538">MDNIHSKVDRVRRKLPLITFTNQDFIGMDLNQNDPMAIMVEVANFIVNKGARRTSYTLGFSGERVDTRGYVVLPTTFGDDNNMRTIFVQYLVLAAKTLYNIIIGSPTLNTLGAIVSTLHLS</sequence>
<proteinExistence type="predicted"/>
<dbReference type="Proteomes" id="UP000257109">
    <property type="component" value="Unassembled WGS sequence"/>
</dbReference>
<comment type="caution">
    <text evidence="1">The sequence shown here is derived from an EMBL/GenBank/DDBJ whole genome shotgun (WGS) entry which is preliminary data.</text>
</comment>
<feature type="non-terminal residue" evidence="1">
    <location>
        <position position="1"/>
    </location>
</feature>
<gene>
    <name evidence="1" type="ORF">CR513_10122</name>
</gene>
<evidence type="ECO:0000313" key="2">
    <source>
        <dbReference type="Proteomes" id="UP000257109"/>
    </source>
</evidence>